<evidence type="ECO:0000256" key="2">
    <source>
        <dbReference type="ARBA" id="ARBA00022705"/>
    </source>
</evidence>
<evidence type="ECO:0000259" key="7">
    <source>
        <dbReference type="Pfam" id="PF00705"/>
    </source>
</evidence>
<evidence type="ECO:0000256" key="5">
    <source>
        <dbReference type="RuleBase" id="RU003671"/>
    </source>
</evidence>
<keyword evidence="2 4" id="KW-0235">DNA replication</keyword>
<keyword evidence="3 4" id="KW-0238">DNA-binding</keyword>
<evidence type="ECO:0000313" key="9">
    <source>
        <dbReference type="EMBL" id="HHQ80732.1"/>
    </source>
</evidence>
<dbReference type="PANTHER" id="PTHR11352:SF0">
    <property type="entry name" value="PROLIFERATING CELL NUCLEAR ANTIGEN"/>
    <property type="match status" value="1"/>
</dbReference>
<dbReference type="Pfam" id="PF00705">
    <property type="entry name" value="PCNA_N"/>
    <property type="match status" value="1"/>
</dbReference>
<comment type="caution">
    <text evidence="9">The sequence shown here is derived from an EMBL/GenBank/DDBJ whole genome shotgun (WGS) entry which is preliminary data.</text>
</comment>
<dbReference type="PRINTS" id="PR00339">
    <property type="entry name" value="PCNACYCLIN"/>
</dbReference>
<dbReference type="EMBL" id="DRZC01000067">
    <property type="protein sequence ID" value="HHQ80732.1"/>
    <property type="molecule type" value="Genomic_DNA"/>
</dbReference>
<comment type="subunit">
    <text evidence="4">Homotrimer. The subunits circularize to form a toroid; DNA passes through its center. Replication factor C (RFC) is required to load the toroid on the DNA.</text>
</comment>
<comment type="function">
    <text evidence="6">Sliding clamp subunit. Responsible for tethering the catalytic subunit of DNA polymerase to DNA during high-speed replication.</text>
</comment>
<dbReference type="InterPro" id="IPR046938">
    <property type="entry name" value="DNA_clamp_sf"/>
</dbReference>
<dbReference type="Pfam" id="PF02747">
    <property type="entry name" value="PCNA_C"/>
    <property type="match status" value="1"/>
</dbReference>
<gene>
    <name evidence="4" type="primary">pcn</name>
    <name evidence="9" type="ORF">ENM78_04710</name>
</gene>
<dbReference type="GO" id="GO:0006275">
    <property type="term" value="P:regulation of DNA replication"/>
    <property type="evidence" value="ECO:0007669"/>
    <property type="project" value="UniProtKB-UniRule"/>
</dbReference>
<feature type="domain" description="Proliferating cell nuclear antigen PCNA C-terminal" evidence="8">
    <location>
        <begin position="128"/>
        <end position="245"/>
    </location>
</feature>
<organism evidence="9">
    <name type="scientific">Fervidicoccus fontis</name>
    <dbReference type="NCBI Taxonomy" id="683846"/>
    <lineage>
        <taxon>Archaea</taxon>
        <taxon>Thermoproteota</taxon>
        <taxon>Thermoprotei</taxon>
        <taxon>Fervidicoccales</taxon>
        <taxon>Fervidicoccaceae</taxon>
        <taxon>Fervidicoccus</taxon>
    </lineage>
</organism>
<proteinExistence type="inferred from homology"/>
<evidence type="ECO:0000256" key="3">
    <source>
        <dbReference type="ARBA" id="ARBA00023125"/>
    </source>
</evidence>
<dbReference type="GO" id="GO:0003677">
    <property type="term" value="F:DNA binding"/>
    <property type="evidence" value="ECO:0007669"/>
    <property type="project" value="UniProtKB-UniRule"/>
</dbReference>
<evidence type="ECO:0000259" key="8">
    <source>
        <dbReference type="Pfam" id="PF02747"/>
    </source>
</evidence>
<accession>A0A7J3ZLF9</accession>
<sequence>MKVKVAYSDASVFKSLIEMLSKMLDEIVLTFREDGIRIRAMDPANIALVDVYYPKEAFTEYELEEESECGVNLAVVSRLLKRVKRGERLEIKVEDESVELSVTGIVKRSYVVKNFEVVKPEIPEAILTFKSKVTLLADPLKQALKDLEIIGDQVVLELNSKEKMLLVYSPSETRYVMKITSSSGAVIDIISEEDSKSTYSVDYMLNVISLTNVADTVTLEFSSEMPLRLQFTLIGEGRVEYLLAPSA</sequence>
<evidence type="ECO:0000256" key="6">
    <source>
        <dbReference type="RuleBase" id="RU003673"/>
    </source>
</evidence>
<dbReference type="CDD" id="cd00577">
    <property type="entry name" value="PCNA"/>
    <property type="match status" value="1"/>
</dbReference>
<comment type="function">
    <text evidence="4">Sliding clamp subunit that acts as a moving platform for DNA processing. Responsible for tethering the catalytic subunit of DNA polymerase and other proteins to DNA during high-speed replication.</text>
</comment>
<dbReference type="AlphaFoldDB" id="A0A7J3ZLF9"/>
<reference evidence="9" key="1">
    <citation type="journal article" date="2020" name="mSystems">
        <title>Genome- and Community-Level Interaction Insights into Carbon Utilization and Element Cycling Functions of Hydrothermarchaeota in Hydrothermal Sediment.</title>
        <authorList>
            <person name="Zhou Z."/>
            <person name="Liu Y."/>
            <person name="Xu W."/>
            <person name="Pan J."/>
            <person name="Luo Z.H."/>
            <person name="Li M."/>
        </authorList>
    </citation>
    <scope>NUCLEOTIDE SEQUENCE [LARGE SCALE GENOMIC DNA]</scope>
    <source>
        <strain evidence="9">SpSt-1116</strain>
    </source>
</reference>
<evidence type="ECO:0000256" key="4">
    <source>
        <dbReference type="HAMAP-Rule" id="MF_00317"/>
    </source>
</evidence>
<dbReference type="PANTHER" id="PTHR11352">
    <property type="entry name" value="PROLIFERATING CELL NUCLEAR ANTIGEN"/>
    <property type="match status" value="1"/>
</dbReference>
<dbReference type="InterPro" id="IPR000730">
    <property type="entry name" value="Pr_cel_nuc_antig"/>
</dbReference>
<dbReference type="HAMAP" id="MF_00317">
    <property type="entry name" value="DNApol_clamp_arch"/>
    <property type="match status" value="1"/>
</dbReference>
<dbReference type="SUPFAM" id="SSF55979">
    <property type="entry name" value="DNA clamp"/>
    <property type="match status" value="2"/>
</dbReference>
<protein>
    <recommendedName>
        <fullName evidence="4">DNA polymerase sliding clamp</fullName>
    </recommendedName>
    <alternativeName>
        <fullName evidence="4">Proliferating cell nuclear antigen homolog</fullName>
        <shortName evidence="4">PCNA</shortName>
    </alternativeName>
</protein>
<feature type="domain" description="Proliferating cell nuclear antigen PCNA N-terminal" evidence="7">
    <location>
        <begin position="7"/>
        <end position="102"/>
    </location>
</feature>
<name>A0A7J3ZLF9_9CREN</name>
<dbReference type="Gene3D" id="3.70.10.10">
    <property type="match status" value="1"/>
</dbReference>
<dbReference type="GO" id="GO:0030337">
    <property type="term" value="F:DNA polymerase processivity factor activity"/>
    <property type="evidence" value="ECO:0007669"/>
    <property type="project" value="UniProtKB-UniRule"/>
</dbReference>
<dbReference type="GO" id="GO:0006272">
    <property type="term" value="P:leading strand elongation"/>
    <property type="evidence" value="ECO:0007669"/>
    <property type="project" value="TreeGrafter"/>
</dbReference>
<dbReference type="InterPro" id="IPR022648">
    <property type="entry name" value="Pr_cel_nuc_antig_N"/>
</dbReference>
<comment type="similarity">
    <text evidence="1 4 5">Belongs to the PCNA family.</text>
</comment>
<evidence type="ECO:0000256" key="1">
    <source>
        <dbReference type="ARBA" id="ARBA00010462"/>
    </source>
</evidence>
<dbReference type="InterPro" id="IPR022649">
    <property type="entry name" value="Pr_cel_nuc_antig_C"/>
</dbReference>